<dbReference type="NCBIfam" id="TIGR03083">
    <property type="entry name" value="maleylpyruvate isomerase family mycothiol-dependent enzyme"/>
    <property type="match status" value="1"/>
</dbReference>
<feature type="domain" description="Mycothiol-dependent maleylpyruvate isomerase metal-binding" evidence="1">
    <location>
        <begin position="18"/>
        <end position="157"/>
    </location>
</feature>
<dbReference type="GO" id="GO:0046872">
    <property type="term" value="F:metal ion binding"/>
    <property type="evidence" value="ECO:0007669"/>
    <property type="project" value="InterPro"/>
</dbReference>
<gene>
    <name evidence="2" type="ORF">G1H11_01020</name>
</gene>
<evidence type="ECO:0000313" key="2">
    <source>
        <dbReference type="EMBL" id="NED93893.1"/>
    </source>
</evidence>
<comment type="caution">
    <text evidence="2">The sequence shown here is derived from an EMBL/GenBank/DDBJ whole genome shotgun (WGS) entry which is preliminary data.</text>
</comment>
<accession>A0A6N9YFY0</accession>
<dbReference type="InterPro" id="IPR036527">
    <property type="entry name" value="SCP2_sterol-bd_dom_sf"/>
</dbReference>
<dbReference type="Gene3D" id="1.20.120.450">
    <property type="entry name" value="dinb family like domain"/>
    <property type="match status" value="1"/>
</dbReference>
<keyword evidence="2" id="KW-0413">Isomerase</keyword>
<dbReference type="Gene3D" id="3.30.1050.20">
    <property type="match status" value="1"/>
</dbReference>
<keyword evidence="2" id="KW-0670">Pyruvate</keyword>
<dbReference type="InterPro" id="IPR024344">
    <property type="entry name" value="MDMPI_metal-binding"/>
</dbReference>
<dbReference type="SUPFAM" id="SSF55718">
    <property type="entry name" value="SCP-like"/>
    <property type="match status" value="1"/>
</dbReference>
<name>A0A6N9YFY0_9ACTN</name>
<organism evidence="2 3">
    <name type="scientific">Phytoactinopolyspora alkaliphila</name>
    <dbReference type="NCBI Taxonomy" id="1783498"/>
    <lineage>
        <taxon>Bacteria</taxon>
        <taxon>Bacillati</taxon>
        <taxon>Actinomycetota</taxon>
        <taxon>Actinomycetes</taxon>
        <taxon>Jiangellales</taxon>
        <taxon>Jiangellaceae</taxon>
        <taxon>Phytoactinopolyspora</taxon>
    </lineage>
</organism>
<dbReference type="RefSeq" id="WP_163815884.1">
    <property type="nucleotide sequence ID" value="NZ_JAAGOB010000001.1"/>
</dbReference>
<dbReference type="GO" id="GO:0016853">
    <property type="term" value="F:isomerase activity"/>
    <property type="evidence" value="ECO:0007669"/>
    <property type="project" value="UniProtKB-KW"/>
</dbReference>
<dbReference type="Proteomes" id="UP000469185">
    <property type="component" value="Unassembled WGS sequence"/>
</dbReference>
<dbReference type="EMBL" id="JAAGOB010000001">
    <property type="protein sequence ID" value="NED93893.1"/>
    <property type="molecule type" value="Genomic_DNA"/>
</dbReference>
<sequence length="245" mass="26301">MSSRTHETDNEESTGPVTAATERLIATAGALDGETLAAPSLCPGWTRGHVITHLARNADALTNLLTWARTGKEALMYPSRDSRDREIVAGASRPLEEQIADLGASSSRFAAAVTDLPADAWTREVRTGPGGSGRTVPARRTLWMRLLEVEIHHVDLAAGYTPGHWPEFFVRRALAETVRGFGQRDDVPSFTMVIDGAAARIGSGDQVTVKGSARSVLAWLVGRSTGEDLQVSPTDALPRLPAWLP</sequence>
<dbReference type="InterPro" id="IPR017517">
    <property type="entry name" value="Maleyloyr_isom"/>
</dbReference>
<protein>
    <submittedName>
        <fullName evidence="2">Maleylpyruvate isomerase family mycothiol-dependent enzyme</fullName>
    </submittedName>
</protein>
<dbReference type="SUPFAM" id="SSF109854">
    <property type="entry name" value="DinB/YfiT-like putative metalloenzymes"/>
    <property type="match status" value="1"/>
</dbReference>
<dbReference type="InterPro" id="IPR034660">
    <property type="entry name" value="DinB/YfiT-like"/>
</dbReference>
<dbReference type="Pfam" id="PF11716">
    <property type="entry name" value="MDMPI_N"/>
    <property type="match status" value="1"/>
</dbReference>
<keyword evidence="3" id="KW-1185">Reference proteome</keyword>
<evidence type="ECO:0000313" key="3">
    <source>
        <dbReference type="Proteomes" id="UP000469185"/>
    </source>
</evidence>
<dbReference type="AlphaFoldDB" id="A0A6N9YFY0"/>
<evidence type="ECO:0000259" key="1">
    <source>
        <dbReference type="Pfam" id="PF11716"/>
    </source>
</evidence>
<proteinExistence type="predicted"/>
<reference evidence="2 3" key="1">
    <citation type="submission" date="2020-02" db="EMBL/GenBank/DDBJ databases">
        <authorList>
            <person name="Li X.-J."/>
            <person name="Feng X.-M."/>
        </authorList>
    </citation>
    <scope>NUCLEOTIDE SEQUENCE [LARGE SCALE GENOMIC DNA]</scope>
    <source>
        <strain evidence="2 3">CGMCC 4.7225</strain>
    </source>
</reference>